<dbReference type="AlphaFoldDB" id="A0A0A6UR82"/>
<evidence type="ECO:0000313" key="3">
    <source>
        <dbReference type="EMBL" id="KHD77936.1"/>
    </source>
</evidence>
<keyword evidence="4" id="KW-1185">Reference proteome</keyword>
<dbReference type="Proteomes" id="UP000054537">
    <property type="component" value="Unassembled WGS sequence"/>
</dbReference>
<proteinExistence type="predicted"/>
<evidence type="ECO:0000313" key="4">
    <source>
        <dbReference type="Proteomes" id="UP000054537"/>
    </source>
</evidence>
<accession>A0A0A6UR82</accession>
<feature type="domain" description="STAS" evidence="2">
    <location>
        <begin position="20"/>
        <end position="70"/>
    </location>
</feature>
<sequence length="132" mass="14177">MQHHQEELTISAEETGLREVLVRISGELDIRTSSALLGALGTMLADDDVLLLRLDLSDVRFCDHAGLRALHALGEAAGPDRVRIVAAHSSVDTILRLCRIPAFLGHTPPNGDLPGPFGRPRAGVAERSREGT</sequence>
<dbReference type="InterPro" id="IPR058548">
    <property type="entry name" value="MlaB-like_STAS"/>
</dbReference>
<gene>
    <name evidence="3" type="ORF">MB27_07310</name>
</gene>
<reference evidence="3 4" key="1">
    <citation type="submission" date="2014-10" db="EMBL/GenBank/DDBJ databases">
        <title>Draft genome sequence of Actinoplanes utahensis NRRL 12052.</title>
        <authorList>
            <person name="Velasco-Bucheli B."/>
            <person name="del Cerro C."/>
            <person name="Hormigo D."/>
            <person name="Garcia J.L."/>
            <person name="Acebal C."/>
            <person name="Arroyo M."/>
            <person name="de la Mata I."/>
        </authorList>
    </citation>
    <scope>NUCLEOTIDE SEQUENCE [LARGE SCALE GENOMIC DNA]</scope>
    <source>
        <strain evidence="3 4">NRRL 12052</strain>
    </source>
</reference>
<feature type="region of interest" description="Disordered" evidence="1">
    <location>
        <begin position="109"/>
        <end position="132"/>
    </location>
</feature>
<dbReference type="RefSeq" id="WP_043523410.1">
    <property type="nucleotide sequence ID" value="NZ_BAABKU010000013.1"/>
</dbReference>
<evidence type="ECO:0000259" key="2">
    <source>
        <dbReference type="PROSITE" id="PS50801"/>
    </source>
</evidence>
<evidence type="ECO:0000256" key="1">
    <source>
        <dbReference type="SAM" id="MobiDB-lite"/>
    </source>
</evidence>
<dbReference type="STRING" id="1869.MB27_07310"/>
<dbReference type="EMBL" id="JRTT01000007">
    <property type="protein sequence ID" value="KHD77936.1"/>
    <property type="molecule type" value="Genomic_DNA"/>
</dbReference>
<dbReference type="InterPro" id="IPR036513">
    <property type="entry name" value="STAS_dom_sf"/>
</dbReference>
<dbReference type="SUPFAM" id="SSF52091">
    <property type="entry name" value="SpoIIaa-like"/>
    <property type="match status" value="1"/>
</dbReference>
<comment type="caution">
    <text evidence="3">The sequence shown here is derived from an EMBL/GenBank/DDBJ whole genome shotgun (WGS) entry which is preliminary data.</text>
</comment>
<dbReference type="InterPro" id="IPR002645">
    <property type="entry name" value="STAS_dom"/>
</dbReference>
<dbReference type="Pfam" id="PF13466">
    <property type="entry name" value="STAS_2"/>
    <property type="match status" value="1"/>
</dbReference>
<organism evidence="3 4">
    <name type="scientific">Actinoplanes utahensis</name>
    <dbReference type="NCBI Taxonomy" id="1869"/>
    <lineage>
        <taxon>Bacteria</taxon>
        <taxon>Bacillati</taxon>
        <taxon>Actinomycetota</taxon>
        <taxon>Actinomycetes</taxon>
        <taxon>Micromonosporales</taxon>
        <taxon>Micromonosporaceae</taxon>
        <taxon>Actinoplanes</taxon>
    </lineage>
</organism>
<dbReference type="OrthoDB" id="3296948at2"/>
<dbReference type="PROSITE" id="PS50801">
    <property type="entry name" value="STAS"/>
    <property type="match status" value="1"/>
</dbReference>
<protein>
    <recommendedName>
        <fullName evidence="2">STAS domain-containing protein</fullName>
    </recommendedName>
</protein>
<dbReference type="Gene3D" id="3.30.750.24">
    <property type="entry name" value="STAS domain"/>
    <property type="match status" value="1"/>
</dbReference>
<name>A0A0A6UR82_ACTUT</name>